<sequence length="115" mass="12721">MTPHDTPEIEIVVRRFTDNGCQVTAVVADPADAQQTLYGTVTRNGTLVGSYYCADRVRQSDWRIVTALGLPLELDRRPVTPVSESAAVQVLTTVLTARDSDEVEQRLRAAIRPLR</sequence>
<name>A0A5Q0GWK4_SACSY</name>
<accession>A0A5Q0GWK4</accession>
<proteinExistence type="predicted"/>
<evidence type="ECO:0000313" key="1">
    <source>
        <dbReference type="EMBL" id="QFZ18496.1"/>
    </source>
</evidence>
<keyword evidence="2" id="KW-1185">Reference proteome</keyword>
<organism evidence="1 2">
    <name type="scientific">Saccharothrix syringae</name>
    <name type="common">Nocardiopsis syringae</name>
    <dbReference type="NCBI Taxonomy" id="103733"/>
    <lineage>
        <taxon>Bacteria</taxon>
        <taxon>Bacillati</taxon>
        <taxon>Actinomycetota</taxon>
        <taxon>Actinomycetes</taxon>
        <taxon>Pseudonocardiales</taxon>
        <taxon>Pseudonocardiaceae</taxon>
        <taxon>Saccharothrix</taxon>
    </lineage>
</organism>
<gene>
    <name evidence="1" type="ORF">EKG83_14325</name>
</gene>
<protein>
    <submittedName>
        <fullName evidence="1">Uncharacterized protein</fullName>
    </submittedName>
</protein>
<dbReference type="AlphaFoldDB" id="A0A5Q0GWK4"/>
<dbReference type="RefSeq" id="WP_033435455.1">
    <property type="nucleotide sequence ID" value="NZ_CP034550.1"/>
</dbReference>
<dbReference type="Proteomes" id="UP000325787">
    <property type="component" value="Chromosome"/>
</dbReference>
<evidence type="ECO:0000313" key="2">
    <source>
        <dbReference type="Proteomes" id="UP000325787"/>
    </source>
</evidence>
<reference evidence="2" key="1">
    <citation type="journal article" date="2021" name="Curr. Microbiol.">
        <title>Complete genome of nocamycin-producing strain Saccharothrix syringae NRRL B-16468 reveals the biosynthetic potential for secondary metabolites.</title>
        <authorList>
            <person name="Mo X."/>
            <person name="Yang S."/>
        </authorList>
    </citation>
    <scope>NUCLEOTIDE SEQUENCE [LARGE SCALE GENOMIC DNA]</scope>
    <source>
        <strain evidence="2">ATCC 51364 / DSM 43886 / JCM 6844 / KCTC 9398 / NBRC 14523 / NRRL B-16468 / INA 2240</strain>
    </source>
</reference>
<dbReference type="KEGG" id="ssyi:EKG83_14325"/>
<dbReference type="EMBL" id="CP034550">
    <property type="protein sequence ID" value="QFZ18496.1"/>
    <property type="molecule type" value="Genomic_DNA"/>
</dbReference>
<dbReference type="OrthoDB" id="3687048at2"/>